<dbReference type="Pfam" id="PF09273">
    <property type="entry name" value="Rubis-subs-bind"/>
    <property type="match status" value="1"/>
</dbReference>
<keyword evidence="5 8" id="KW-0949">S-adenosyl-L-methionine</keyword>
<evidence type="ECO:0000256" key="2">
    <source>
        <dbReference type="ARBA" id="ARBA00016973"/>
    </source>
</evidence>
<reference evidence="10 11" key="1">
    <citation type="submission" date="2020-10" db="EMBL/GenBank/DDBJ databases">
        <title>Pygocentrus nattereri (red-bellied piranha) genome, fPygNat1, primary haplotype.</title>
        <authorList>
            <person name="Myers G."/>
            <person name="Meyer A."/>
            <person name="Karagic N."/>
            <person name="Pippel M."/>
            <person name="Winkler S."/>
            <person name="Tracey A."/>
            <person name="Wood J."/>
            <person name="Formenti G."/>
            <person name="Howe K."/>
            <person name="Fedrigo O."/>
            <person name="Jarvis E.D."/>
        </authorList>
    </citation>
    <scope>NUCLEOTIDE SEQUENCE [LARGE SCALE GENOMIC DNA]</scope>
</reference>
<dbReference type="PANTHER" id="PTHR13271">
    <property type="entry name" value="UNCHARACTERIZED PUTATIVE METHYLTRANSFERASE"/>
    <property type="match status" value="1"/>
</dbReference>
<evidence type="ECO:0000256" key="7">
    <source>
        <dbReference type="ARBA" id="ARBA00057503"/>
    </source>
</evidence>
<dbReference type="InterPro" id="IPR001214">
    <property type="entry name" value="SET_dom"/>
</dbReference>
<dbReference type="PROSITE" id="PS50280">
    <property type="entry name" value="SET"/>
    <property type="match status" value="1"/>
</dbReference>
<dbReference type="InterPro" id="IPR046341">
    <property type="entry name" value="SET_dom_sf"/>
</dbReference>
<evidence type="ECO:0000256" key="3">
    <source>
        <dbReference type="ARBA" id="ARBA00022603"/>
    </source>
</evidence>
<dbReference type="InterPro" id="IPR050600">
    <property type="entry name" value="SETD3_SETD6_MTase"/>
</dbReference>
<dbReference type="InterPro" id="IPR015353">
    <property type="entry name" value="Rubisco_LSMT_subst-bd"/>
</dbReference>
<dbReference type="STRING" id="42514.ENSPNAP00000000416"/>
<feature type="domain" description="SET" evidence="9">
    <location>
        <begin position="39"/>
        <end position="267"/>
    </location>
</feature>
<dbReference type="CDD" id="cd19178">
    <property type="entry name" value="SET_SETD6"/>
    <property type="match status" value="1"/>
</dbReference>
<reference evidence="10" key="3">
    <citation type="submission" date="2025-09" db="UniProtKB">
        <authorList>
            <consortium name="Ensembl"/>
        </authorList>
    </citation>
    <scope>IDENTIFICATION</scope>
</reference>
<dbReference type="PIRSF" id="PIRSF011771">
    <property type="entry name" value="RMS1_SET"/>
    <property type="match status" value="1"/>
</dbReference>
<accession>A0A3B4BPL2</accession>
<dbReference type="GO" id="GO:0016279">
    <property type="term" value="F:protein-lysine N-methyltransferase activity"/>
    <property type="evidence" value="ECO:0007669"/>
    <property type="project" value="UniProtKB-UniRule"/>
</dbReference>
<dbReference type="InterPro" id="IPR044430">
    <property type="entry name" value="SETD6_SET"/>
</dbReference>
<reference evidence="10" key="2">
    <citation type="submission" date="2025-08" db="UniProtKB">
        <authorList>
            <consortium name="Ensembl"/>
        </authorList>
    </citation>
    <scope>IDENTIFICATION</scope>
</reference>
<dbReference type="SUPFAM" id="SSF81822">
    <property type="entry name" value="RuBisCo LSMT C-terminal, substrate-binding domain"/>
    <property type="match status" value="1"/>
</dbReference>
<keyword evidence="3 8" id="KW-0489">Methyltransferase</keyword>
<evidence type="ECO:0000256" key="6">
    <source>
        <dbReference type="ARBA" id="ARBA00023242"/>
    </source>
</evidence>
<evidence type="ECO:0000256" key="4">
    <source>
        <dbReference type="ARBA" id="ARBA00022679"/>
    </source>
</evidence>
<comment type="function">
    <text evidence="7 8">Protein-lysine N-methyltransferase.</text>
</comment>
<dbReference type="GeneID" id="108442726"/>
<proteinExistence type="inferred from homology"/>
<evidence type="ECO:0000313" key="11">
    <source>
        <dbReference type="Proteomes" id="UP001501920"/>
    </source>
</evidence>
<dbReference type="Proteomes" id="UP001501920">
    <property type="component" value="Chromosome 8"/>
</dbReference>
<dbReference type="RefSeq" id="XP_017578394.1">
    <property type="nucleotide sequence ID" value="XM_017722905.1"/>
</dbReference>
<organism evidence="10 11">
    <name type="scientific">Pygocentrus nattereri</name>
    <name type="common">Red-bellied piranha</name>
    <dbReference type="NCBI Taxonomy" id="42514"/>
    <lineage>
        <taxon>Eukaryota</taxon>
        <taxon>Metazoa</taxon>
        <taxon>Chordata</taxon>
        <taxon>Craniata</taxon>
        <taxon>Vertebrata</taxon>
        <taxon>Euteleostomi</taxon>
        <taxon>Actinopterygii</taxon>
        <taxon>Neopterygii</taxon>
        <taxon>Teleostei</taxon>
        <taxon>Ostariophysi</taxon>
        <taxon>Characiformes</taxon>
        <taxon>Characoidei</taxon>
        <taxon>Pygocentrus</taxon>
    </lineage>
</organism>
<dbReference type="EC" id="2.1.1.-" evidence="8"/>
<sequence length="464" mass="52990">MAADAKRPKREGDGAPGAADEPLQTFLRWCGEVRLKLSDKVYLSKERTVAEYGMLAKEDIEQGHVLFSIPRNALLHQGTSTTKKVLEEEKGCLESSSGWVPLLLALMYEYTCAESYWKPYLSLWPDFRKLDHPMFWSKEERERLLKGTGIPEAVDTDLTNIQKEYNDTVLPFMRSHPELWDPERHSLELYQSLVAFVMAYSFQEPVEDEDDNDDENEVPNPPMMVPMADMLNHVCNHNANLEYTPDCLKMVAVRPIRKGEEIFNTYGQMANWQLLHMYGFTEPFPTNSNDTADIKTSTVYTAAVQETQSEAEQHHLVEKWKMLCEMEMVGEKGVFVFGKNGSLTDTELYTTLKVLCMSKEEFKELQANEGWQEDDGDDEDSKMAQALSLEGLPALAPEWKRLLHVAANLTMDQYLEDMDSDCRLLEEPGALAKLSPRERNALNVRLGQKSILHHLQQLTQHGTA</sequence>
<dbReference type="CTD" id="79918"/>
<comment type="similarity">
    <text evidence="8">Belongs to the class V-like SAM-binding methyltransferase superfamily. Histone-lysine methyltransferase family. SETD6 subfamily.</text>
</comment>
<comment type="subcellular location">
    <subcellularLocation>
        <location evidence="1 8">Nucleus</location>
    </subcellularLocation>
</comment>
<dbReference type="Pfam" id="PF00856">
    <property type="entry name" value="SET"/>
    <property type="match status" value="1"/>
</dbReference>
<dbReference type="SUPFAM" id="SSF82199">
    <property type="entry name" value="SET domain"/>
    <property type="match status" value="1"/>
</dbReference>
<dbReference type="Gene3D" id="3.90.1410.10">
    <property type="entry name" value="set domain protein methyltransferase, domain 1"/>
    <property type="match status" value="1"/>
</dbReference>
<dbReference type="FunFam" id="3.90.1410.10:FF:000013">
    <property type="entry name" value="N-lysine methyltransferase SETD6"/>
    <property type="match status" value="1"/>
</dbReference>
<evidence type="ECO:0000259" key="9">
    <source>
        <dbReference type="PROSITE" id="PS50280"/>
    </source>
</evidence>
<keyword evidence="6 8" id="KW-0539">Nucleus</keyword>
<dbReference type="OMA" id="RVDWWLE"/>
<dbReference type="GO" id="GO:0005634">
    <property type="term" value="C:nucleus"/>
    <property type="evidence" value="ECO:0007669"/>
    <property type="project" value="UniProtKB-SubCell"/>
</dbReference>
<name>A0A3B4BPL2_PYGNA</name>
<evidence type="ECO:0000256" key="5">
    <source>
        <dbReference type="ARBA" id="ARBA00022691"/>
    </source>
</evidence>
<dbReference type="PANTHER" id="PTHR13271:SF34">
    <property type="entry name" value="N-LYSINE METHYLTRANSFERASE SETD6"/>
    <property type="match status" value="1"/>
</dbReference>
<dbReference type="GeneTree" id="ENSGT00940000153577"/>
<dbReference type="Gene3D" id="3.90.1420.10">
    <property type="entry name" value="Rubisco LSMT, substrate-binding domain"/>
    <property type="match status" value="1"/>
</dbReference>
<gene>
    <name evidence="10" type="primary">SETD6</name>
</gene>
<protein>
    <recommendedName>
        <fullName evidence="2 8">N-lysine methyltransferase SETD6</fullName>
        <ecNumber evidence="8">2.1.1.-</ecNumber>
    </recommendedName>
</protein>
<evidence type="ECO:0000313" key="10">
    <source>
        <dbReference type="Ensembl" id="ENSPNAP00000000416.2"/>
    </source>
</evidence>
<keyword evidence="4 8" id="KW-0808">Transferase</keyword>
<dbReference type="Ensembl" id="ENSPNAT00000013894.2">
    <property type="protein sequence ID" value="ENSPNAP00000000416.2"/>
    <property type="gene ID" value="ENSPNAG00000000236.2"/>
</dbReference>
<dbReference type="InterPro" id="IPR036464">
    <property type="entry name" value="Rubisco_LSMT_subst-bd_sf"/>
</dbReference>
<dbReference type="AlphaFoldDB" id="A0A3B4BPL2"/>
<dbReference type="FunFam" id="3.90.1420.10:FF:000002">
    <property type="entry name" value="N-lysine methyltransferase SETD6"/>
    <property type="match status" value="1"/>
</dbReference>
<keyword evidence="11" id="KW-1185">Reference proteome</keyword>
<evidence type="ECO:0000256" key="1">
    <source>
        <dbReference type="ARBA" id="ARBA00004123"/>
    </source>
</evidence>
<dbReference type="InterPro" id="IPR011383">
    <property type="entry name" value="N-lys_methylase_SETD6"/>
</dbReference>
<evidence type="ECO:0000256" key="8">
    <source>
        <dbReference type="PIRNR" id="PIRNR011771"/>
    </source>
</evidence>
<dbReference type="GO" id="GO:0032259">
    <property type="term" value="P:methylation"/>
    <property type="evidence" value="ECO:0007669"/>
    <property type="project" value="UniProtKB-KW"/>
</dbReference>